<protein>
    <submittedName>
        <fullName evidence="2">Uncharacterized protein</fullName>
    </submittedName>
</protein>
<feature type="compositionally biased region" description="Basic residues" evidence="1">
    <location>
        <begin position="39"/>
        <end position="51"/>
    </location>
</feature>
<accession>A0AAD9H2A7</accession>
<proteinExistence type="predicted"/>
<feature type="region of interest" description="Disordered" evidence="1">
    <location>
        <begin position="21"/>
        <end position="59"/>
    </location>
</feature>
<evidence type="ECO:0000256" key="1">
    <source>
        <dbReference type="SAM" id="MobiDB-lite"/>
    </source>
</evidence>
<reference evidence="2" key="1">
    <citation type="submission" date="2021-06" db="EMBL/GenBank/DDBJ databases">
        <title>Comparative genomics, transcriptomics and evolutionary studies reveal genomic signatures of adaptation to plant cell wall in hemibiotrophic fungi.</title>
        <authorList>
            <consortium name="DOE Joint Genome Institute"/>
            <person name="Baroncelli R."/>
            <person name="Diaz J.F."/>
            <person name="Benocci T."/>
            <person name="Peng M."/>
            <person name="Battaglia E."/>
            <person name="Haridas S."/>
            <person name="Andreopoulos W."/>
            <person name="Labutti K."/>
            <person name="Pangilinan J."/>
            <person name="Floch G.L."/>
            <person name="Makela M.R."/>
            <person name="Henrissat B."/>
            <person name="Grigoriev I.V."/>
            <person name="Crouch J.A."/>
            <person name="De Vries R.P."/>
            <person name="Sukno S.A."/>
            <person name="Thon M.R."/>
        </authorList>
    </citation>
    <scope>NUCLEOTIDE SEQUENCE</scope>
    <source>
        <strain evidence="2">MAFF235873</strain>
    </source>
</reference>
<evidence type="ECO:0000313" key="3">
    <source>
        <dbReference type="Proteomes" id="UP001232148"/>
    </source>
</evidence>
<dbReference type="Proteomes" id="UP001232148">
    <property type="component" value="Unassembled WGS sequence"/>
</dbReference>
<sequence length="59" mass="6425">MFPLPTLAPLSLTNWLVSVPQSTDRATASHTRRGDAASTHKHTHTHTHTTHAHTSSYGP</sequence>
<dbReference type="EMBL" id="MU843138">
    <property type="protein sequence ID" value="KAK2021093.1"/>
    <property type="molecule type" value="Genomic_DNA"/>
</dbReference>
<dbReference type="AlphaFoldDB" id="A0AAD9H2A7"/>
<comment type="caution">
    <text evidence="2">The sequence shown here is derived from an EMBL/GenBank/DDBJ whole genome shotgun (WGS) entry which is preliminary data.</text>
</comment>
<keyword evidence="3" id="KW-1185">Reference proteome</keyword>
<gene>
    <name evidence="2" type="ORF">LX32DRAFT_277158</name>
</gene>
<evidence type="ECO:0000313" key="2">
    <source>
        <dbReference type="EMBL" id="KAK2021093.1"/>
    </source>
</evidence>
<organism evidence="2 3">
    <name type="scientific">Colletotrichum zoysiae</name>
    <dbReference type="NCBI Taxonomy" id="1216348"/>
    <lineage>
        <taxon>Eukaryota</taxon>
        <taxon>Fungi</taxon>
        <taxon>Dikarya</taxon>
        <taxon>Ascomycota</taxon>
        <taxon>Pezizomycotina</taxon>
        <taxon>Sordariomycetes</taxon>
        <taxon>Hypocreomycetidae</taxon>
        <taxon>Glomerellales</taxon>
        <taxon>Glomerellaceae</taxon>
        <taxon>Colletotrichum</taxon>
        <taxon>Colletotrichum graminicola species complex</taxon>
    </lineage>
</organism>
<name>A0AAD9H2A7_9PEZI</name>